<proteinExistence type="predicted"/>
<dbReference type="EMBL" id="KK853180">
    <property type="protein sequence ID" value="KDR10195.1"/>
    <property type="molecule type" value="Genomic_DNA"/>
</dbReference>
<accession>A0A067QM63</accession>
<organism evidence="1 2">
    <name type="scientific">Zootermopsis nevadensis</name>
    <name type="common">Dampwood termite</name>
    <dbReference type="NCBI Taxonomy" id="136037"/>
    <lineage>
        <taxon>Eukaryota</taxon>
        <taxon>Metazoa</taxon>
        <taxon>Ecdysozoa</taxon>
        <taxon>Arthropoda</taxon>
        <taxon>Hexapoda</taxon>
        <taxon>Insecta</taxon>
        <taxon>Pterygota</taxon>
        <taxon>Neoptera</taxon>
        <taxon>Polyneoptera</taxon>
        <taxon>Dictyoptera</taxon>
        <taxon>Blattodea</taxon>
        <taxon>Blattoidea</taxon>
        <taxon>Termitoidae</taxon>
        <taxon>Termopsidae</taxon>
        <taxon>Zootermopsis</taxon>
    </lineage>
</organism>
<protein>
    <submittedName>
        <fullName evidence="1">Uncharacterized protein</fullName>
    </submittedName>
</protein>
<reference evidence="1 2" key="1">
    <citation type="journal article" date="2014" name="Nat. Commun.">
        <title>Molecular traces of alternative social organization in a termite genome.</title>
        <authorList>
            <person name="Terrapon N."/>
            <person name="Li C."/>
            <person name="Robertson H.M."/>
            <person name="Ji L."/>
            <person name="Meng X."/>
            <person name="Booth W."/>
            <person name="Chen Z."/>
            <person name="Childers C.P."/>
            <person name="Glastad K.M."/>
            <person name="Gokhale K."/>
            <person name="Gowin J."/>
            <person name="Gronenberg W."/>
            <person name="Hermansen R.A."/>
            <person name="Hu H."/>
            <person name="Hunt B.G."/>
            <person name="Huylmans A.K."/>
            <person name="Khalil S.M."/>
            <person name="Mitchell R.D."/>
            <person name="Munoz-Torres M.C."/>
            <person name="Mustard J.A."/>
            <person name="Pan H."/>
            <person name="Reese J.T."/>
            <person name="Scharf M.E."/>
            <person name="Sun F."/>
            <person name="Vogel H."/>
            <person name="Xiao J."/>
            <person name="Yang W."/>
            <person name="Yang Z."/>
            <person name="Yang Z."/>
            <person name="Zhou J."/>
            <person name="Zhu J."/>
            <person name="Brent C.S."/>
            <person name="Elsik C.G."/>
            <person name="Goodisman M.A."/>
            <person name="Liberles D.A."/>
            <person name="Roe R.M."/>
            <person name="Vargo E.L."/>
            <person name="Vilcinskas A."/>
            <person name="Wang J."/>
            <person name="Bornberg-Bauer E."/>
            <person name="Korb J."/>
            <person name="Zhang G."/>
            <person name="Liebig J."/>
        </authorList>
    </citation>
    <scope>NUCLEOTIDE SEQUENCE [LARGE SCALE GENOMIC DNA]</scope>
    <source>
        <tissue evidence="1">Whole organism</tissue>
    </source>
</reference>
<gene>
    <name evidence="1" type="ORF">L798_15607</name>
</gene>
<keyword evidence="2" id="KW-1185">Reference proteome</keyword>
<evidence type="ECO:0000313" key="1">
    <source>
        <dbReference type="EMBL" id="KDR10195.1"/>
    </source>
</evidence>
<name>A0A067QM63_ZOONE</name>
<dbReference type="AlphaFoldDB" id="A0A067QM63"/>
<sequence length="125" mass="14473">MWTWTQPKRELSRLCQQDEDIKSEVDELEVFCVPAETEHKHKNRRMCSSASSDCICSSGVGRRCMIDLLEAACSFLSLNKDMKNVLRPTCRYGMNVRYLRMCVLAAGIKLSQWDSFFHNSEEVLE</sequence>
<dbReference type="InParanoid" id="A0A067QM63"/>
<dbReference type="Proteomes" id="UP000027135">
    <property type="component" value="Unassembled WGS sequence"/>
</dbReference>
<evidence type="ECO:0000313" key="2">
    <source>
        <dbReference type="Proteomes" id="UP000027135"/>
    </source>
</evidence>